<dbReference type="Proteomes" id="UP001223144">
    <property type="component" value="Unassembled WGS sequence"/>
</dbReference>
<feature type="region of interest" description="Disordered" evidence="1">
    <location>
        <begin position="1"/>
        <end position="21"/>
    </location>
</feature>
<organism evidence="2 3">
    <name type="scientific">Streptomyces chengmaiensis</name>
    <dbReference type="NCBI Taxonomy" id="3040919"/>
    <lineage>
        <taxon>Bacteria</taxon>
        <taxon>Bacillati</taxon>
        <taxon>Actinomycetota</taxon>
        <taxon>Actinomycetes</taxon>
        <taxon>Kitasatosporales</taxon>
        <taxon>Streptomycetaceae</taxon>
        <taxon>Streptomyces</taxon>
    </lineage>
</organism>
<accession>A0ABT6HWW4</accession>
<evidence type="ECO:0000256" key="1">
    <source>
        <dbReference type="SAM" id="MobiDB-lite"/>
    </source>
</evidence>
<reference evidence="2 3" key="1">
    <citation type="submission" date="2023-04" db="EMBL/GenBank/DDBJ databases">
        <title>Streptomyces chengmaiensis sp. nov. isolated from the stem of mangrove plant in Hainan.</title>
        <authorList>
            <person name="Huang X."/>
            <person name="Zhou S."/>
            <person name="Chu X."/>
            <person name="Xie Y."/>
            <person name="Lin Y."/>
        </authorList>
    </citation>
    <scope>NUCLEOTIDE SEQUENCE [LARGE SCALE GENOMIC DNA]</scope>
    <source>
        <strain evidence="2 3">HNM0663</strain>
    </source>
</reference>
<evidence type="ECO:0000313" key="2">
    <source>
        <dbReference type="EMBL" id="MDH2392344.1"/>
    </source>
</evidence>
<comment type="caution">
    <text evidence="2">The sequence shown here is derived from an EMBL/GenBank/DDBJ whole genome shotgun (WGS) entry which is preliminary data.</text>
</comment>
<sequence>MGTHLRLISTTAEPAEGDGDDWTAIEEGARFAQEMVRNAQAAELCVSCYQVDGKDPRHCWGNGCRNQTTHTPMEENI</sequence>
<keyword evidence="3" id="KW-1185">Reference proteome</keyword>
<gene>
    <name evidence="2" type="ORF">QCN29_26915</name>
</gene>
<evidence type="ECO:0000313" key="3">
    <source>
        <dbReference type="Proteomes" id="UP001223144"/>
    </source>
</evidence>
<dbReference type="EMBL" id="JARWBG010000040">
    <property type="protein sequence ID" value="MDH2392344.1"/>
    <property type="molecule type" value="Genomic_DNA"/>
</dbReference>
<name>A0ABT6HWW4_9ACTN</name>
<protein>
    <submittedName>
        <fullName evidence="2">Uncharacterized protein</fullName>
    </submittedName>
</protein>
<dbReference type="RefSeq" id="WP_279931395.1">
    <property type="nucleotide sequence ID" value="NZ_JARWBG010000040.1"/>
</dbReference>
<proteinExistence type="predicted"/>